<dbReference type="Pfam" id="PF08445">
    <property type="entry name" value="FR47"/>
    <property type="match status" value="1"/>
</dbReference>
<evidence type="ECO:0000313" key="5">
    <source>
        <dbReference type="EMBL" id="SEG93328.1"/>
    </source>
</evidence>
<dbReference type="AlphaFoldDB" id="A0A1H6E6A4"/>
<protein>
    <submittedName>
        <fullName evidence="5">FR47-like protein</fullName>
    </submittedName>
</protein>
<dbReference type="CDD" id="cd04301">
    <property type="entry name" value="NAT_SF"/>
    <property type="match status" value="1"/>
</dbReference>
<keyword evidence="2" id="KW-0012">Acyltransferase</keyword>
<dbReference type="InterPro" id="IPR013653">
    <property type="entry name" value="GCN5-like_dom"/>
</dbReference>
<keyword evidence="1" id="KW-0808">Transferase</keyword>
<accession>A0A1H6E6A4</accession>
<dbReference type="RefSeq" id="WP_103890556.1">
    <property type="nucleotide sequence ID" value="NZ_FNVU01000027.1"/>
</dbReference>
<dbReference type="GO" id="GO:0016747">
    <property type="term" value="F:acyltransferase activity, transferring groups other than amino-acyl groups"/>
    <property type="evidence" value="ECO:0007669"/>
    <property type="project" value="InterPro"/>
</dbReference>
<evidence type="ECO:0000313" key="6">
    <source>
        <dbReference type="Proteomes" id="UP000236754"/>
    </source>
</evidence>
<dbReference type="OrthoDB" id="9797456at2"/>
<dbReference type="Gene3D" id="3.40.630.30">
    <property type="match status" value="1"/>
</dbReference>
<evidence type="ECO:0000256" key="3">
    <source>
        <dbReference type="SAM" id="MobiDB-lite"/>
    </source>
</evidence>
<dbReference type="Proteomes" id="UP000236754">
    <property type="component" value="Unassembled WGS sequence"/>
</dbReference>
<sequence length="255" mass="27003">MSTSLDPSRHEPLPQPPAGAGGGHVLDNPAWAAMNGPHRHLAEFVGRAGRYLSDVSPFVTLADFDDPAAWADVAELVGAGNTFTVAGVAELPEGWTGGDAIPGVQLVATTLRGELDPQAVRLGAEDVPEMLDLVERTRPGPFLPRTVEMGAYYGIRREGALVAMAGERLRPPGWTEISAVCTDPAYRGQGLATRMIRHVAAGIGARGDTPFLHAAAANTSAVKLYESIGFALRRTTVFRLVRVPDPIPTSPLDAR</sequence>
<feature type="region of interest" description="Disordered" evidence="3">
    <location>
        <begin position="1"/>
        <end position="26"/>
    </location>
</feature>
<dbReference type="EMBL" id="FNVU01000027">
    <property type="protein sequence ID" value="SEG93328.1"/>
    <property type="molecule type" value="Genomic_DNA"/>
</dbReference>
<name>A0A1H6E6A4_9ACTN</name>
<keyword evidence="6" id="KW-1185">Reference proteome</keyword>
<organism evidence="5 6">
    <name type="scientific">Actinacidiphila yanglinensis</name>
    <dbReference type="NCBI Taxonomy" id="310779"/>
    <lineage>
        <taxon>Bacteria</taxon>
        <taxon>Bacillati</taxon>
        <taxon>Actinomycetota</taxon>
        <taxon>Actinomycetes</taxon>
        <taxon>Kitasatosporales</taxon>
        <taxon>Streptomycetaceae</taxon>
        <taxon>Actinacidiphila</taxon>
    </lineage>
</organism>
<gene>
    <name evidence="5" type="ORF">SAMN05216223_12792</name>
</gene>
<dbReference type="InterPro" id="IPR016181">
    <property type="entry name" value="Acyl_CoA_acyltransferase"/>
</dbReference>
<evidence type="ECO:0000256" key="1">
    <source>
        <dbReference type="ARBA" id="ARBA00022679"/>
    </source>
</evidence>
<reference evidence="5 6" key="1">
    <citation type="submission" date="2016-10" db="EMBL/GenBank/DDBJ databases">
        <authorList>
            <person name="de Groot N.N."/>
        </authorList>
    </citation>
    <scope>NUCLEOTIDE SEQUENCE [LARGE SCALE GENOMIC DNA]</scope>
    <source>
        <strain evidence="5 6">CGMCC 4.2023</strain>
    </source>
</reference>
<dbReference type="InterPro" id="IPR050680">
    <property type="entry name" value="YpeA/RimI_acetyltransf"/>
</dbReference>
<feature type="domain" description="N-acetyltransferase" evidence="4">
    <location>
        <begin position="118"/>
        <end position="255"/>
    </location>
</feature>
<dbReference type="PROSITE" id="PS51186">
    <property type="entry name" value="GNAT"/>
    <property type="match status" value="1"/>
</dbReference>
<dbReference type="PANTHER" id="PTHR43420">
    <property type="entry name" value="ACETYLTRANSFERASE"/>
    <property type="match status" value="1"/>
</dbReference>
<evidence type="ECO:0000256" key="2">
    <source>
        <dbReference type="ARBA" id="ARBA00023315"/>
    </source>
</evidence>
<evidence type="ECO:0000259" key="4">
    <source>
        <dbReference type="PROSITE" id="PS51186"/>
    </source>
</evidence>
<proteinExistence type="predicted"/>
<dbReference type="PANTHER" id="PTHR43420:SF3">
    <property type="entry name" value="N-ACETYLTRANSFERASE DOMAIN-CONTAINING PROTEIN"/>
    <property type="match status" value="1"/>
</dbReference>
<dbReference type="InterPro" id="IPR000182">
    <property type="entry name" value="GNAT_dom"/>
</dbReference>
<dbReference type="SUPFAM" id="SSF55729">
    <property type="entry name" value="Acyl-CoA N-acyltransferases (Nat)"/>
    <property type="match status" value="1"/>
</dbReference>